<dbReference type="WBParaSite" id="TCLT_0000965601-mRNA-1">
    <property type="protein sequence ID" value="TCLT_0000965601-mRNA-1"/>
    <property type="gene ID" value="TCLT_0000965601"/>
</dbReference>
<evidence type="ECO:0000313" key="3">
    <source>
        <dbReference type="Proteomes" id="UP000276776"/>
    </source>
</evidence>
<reference evidence="4" key="1">
    <citation type="submission" date="2017-02" db="UniProtKB">
        <authorList>
            <consortium name="WormBaseParasite"/>
        </authorList>
    </citation>
    <scope>IDENTIFICATION</scope>
</reference>
<dbReference type="STRING" id="103827.A0A0N5D952"/>
<dbReference type="OrthoDB" id="5823620at2759"/>
<evidence type="ECO:0000313" key="4">
    <source>
        <dbReference type="WBParaSite" id="TCLT_0000965601-mRNA-1"/>
    </source>
</evidence>
<feature type="compositionally biased region" description="Basic and acidic residues" evidence="1">
    <location>
        <begin position="86"/>
        <end position="99"/>
    </location>
</feature>
<name>A0A0N5D952_THECL</name>
<sequence>MLCSSWLAAAINNVRSRRREGQLRDEIDVGMPSRCLSTPQSLNRSIPCVYESSEFTPVRSTSYIDGLPYSDDARTAVVGPNNIVHRGREGPSYDYEPYKDNNNTKSSANKGNNCTSSIRTYCSSDIARTYTSPTAPIARHDSDIPPSYHTHRRSTHPEDGMTFNHFL</sequence>
<protein>
    <submittedName>
        <fullName evidence="2 4">Uncharacterized protein</fullName>
    </submittedName>
</protein>
<proteinExistence type="predicted"/>
<dbReference type="AlphaFoldDB" id="A0A0N5D952"/>
<evidence type="ECO:0000256" key="1">
    <source>
        <dbReference type="SAM" id="MobiDB-lite"/>
    </source>
</evidence>
<organism evidence="4">
    <name type="scientific">Thelazia callipaeda</name>
    <name type="common">Oriental eyeworm</name>
    <name type="synonym">Parasitic nematode</name>
    <dbReference type="NCBI Taxonomy" id="103827"/>
    <lineage>
        <taxon>Eukaryota</taxon>
        <taxon>Metazoa</taxon>
        <taxon>Ecdysozoa</taxon>
        <taxon>Nematoda</taxon>
        <taxon>Chromadorea</taxon>
        <taxon>Rhabditida</taxon>
        <taxon>Spirurina</taxon>
        <taxon>Spiruromorpha</taxon>
        <taxon>Thelazioidea</taxon>
        <taxon>Thelaziidae</taxon>
        <taxon>Thelazia</taxon>
    </lineage>
</organism>
<evidence type="ECO:0000313" key="2">
    <source>
        <dbReference type="EMBL" id="VDN07295.1"/>
    </source>
</evidence>
<reference evidence="2 3" key="2">
    <citation type="submission" date="2018-11" db="EMBL/GenBank/DDBJ databases">
        <authorList>
            <consortium name="Pathogen Informatics"/>
        </authorList>
    </citation>
    <scope>NUCLEOTIDE SEQUENCE [LARGE SCALE GENOMIC DNA]</scope>
</reference>
<dbReference type="EMBL" id="UYYF01004844">
    <property type="protein sequence ID" value="VDN07295.1"/>
    <property type="molecule type" value="Genomic_DNA"/>
</dbReference>
<feature type="region of interest" description="Disordered" evidence="1">
    <location>
        <begin position="82"/>
        <end position="114"/>
    </location>
</feature>
<feature type="compositionally biased region" description="Polar residues" evidence="1">
    <location>
        <begin position="100"/>
        <end position="114"/>
    </location>
</feature>
<accession>A0A0N5D952</accession>
<feature type="region of interest" description="Disordered" evidence="1">
    <location>
        <begin position="135"/>
        <end position="167"/>
    </location>
</feature>
<keyword evidence="3" id="KW-1185">Reference proteome</keyword>
<dbReference type="Proteomes" id="UP000276776">
    <property type="component" value="Unassembled WGS sequence"/>
</dbReference>
<dbReference type="OMA" id="CVYESSE"/>
<gene>
    <name evidence="2" type="ORF">TCLT_LOCUS9645</name>
</gene>